<comment type="caution">
    <text evidence="2">The sequence shown here is derived from an EMBL/GenBank/DDBJ whole genome shotgun (WGS) entry which is preliminary data.</text>
</comment>
<name>V2XNP3_MONRO</name>
<evidence type="ECO:0000313" key="2">
    <source>
        <dbReference type="EMBL" id="ESK95372.1"/>
    </source>
</evidence>
<dbReference type="KEGG" id="mrr:Moror_3869"/>
<organism evidence="2 3">
    <name type="scientific">Moniliophthora roreri (strain MCA 2997)</name>
    <name type="common">Cocoa frosty pod rot fungus</name>
    <name type="synonym">Crinipellis roreri</name>
    <dbReference type="NCBI Taxonomy" id="1381753"/>
    <lineage>
        <taxon>Eukaryota</taxon>
        <taxon>Fungi</taxon>
        <taxon>Dikarya</taxon>
        <taxon>Basidiomycota</taxon>
        <taxon>Agaricomycotina</taxon>
        <taxon>Agaricomycetes</taxon>
        <taxon>Agaricomycetidae</taxon>
        <taxon>Agaricales</taxon>
        <taxon>Marasmiineae</taxon>
        <taxon>Marasmiaceae</taxon>
        <taxon>Moniliophthora</taxon>
    </lineage>
</organism>
<evidence type="ECO:0000313" key="3">
    <source>
        <dbReference type="Proteomes" id="UP000017559"/>
    </source>
</evidence>
<dbReference type="Proteomes" id="UP000017559">
    <property type="component" value="Unassembled WGS sequence"/>
</dbReference>
<feature type="compositionally biased region" description="Polar residues" evidence="1">
    <location>
        <begin position="77"/>
        <end position="89"/>
    </location>
</feature>
<proteinExistence type="predicted"/>
<dbReference type="HOGENOM" id="CLU_087672_0_0_1"/>
<feature type="compositionally biased region" description="Polar residues" evidence="1">
    <location>
        <begin position="154"/>
        <end position="176"/>
    </location>
</feature>
<feature type="region of interest" description="Disordered" evidence="1">
    <location>
        <begin position="46"/>
        <end position="89"/>
    </location>
</feature>
<dbReference type="EMBL" id="AWSO01000084">
    <property type="protein sequence ID" value="ESK95372.1"/>
    <property type="molecule type" value="Genomic_DNA"/>
</dbReference>
<feature type="region of interest" description="Disordered" evidence="1">
    <location>
        <begin position="126"/>
        <end position="176"/>
    </location>
</feature>
<evidence type="ECO:0000256" key="1">
    <source>
        <dbReference type="SAM" id="MobiDB-lite"/>
    </source>
</evidence>
<accession>V2XNP3</accession>
<dbReference type="AlphaFoldDB" id="V2XNP3"/>
<reference evidence="2 3" key="1">
    <citation type="journal article" date="2014" name="BMC Genomics">
        <title>Genome and secretome analysis of the hemibiotrophic fungal pathogen, Moniliophthora roreri, which causes frosty pod rot disease of cacao: mechanisms of the biotrophic and necrotrophic phases.</title>
        <authorList>
            <person name="Meinhardt L.W."/>
            <person name="Costa G.G.L."/>
            <person name="Thomazella D.P.T."/>
            <person name="Teixeira P.J.P.L."/>
            <person name="Carazzolle M.F."/>
            <person name="Schuster S.C."/>
            <person name="Carlson J.E."/>
            <person name="Guiltinan M.J."/>
            <person name="Mieczkowski P."/>
            <person name="Farmer A."/>
            <person name="Ramaraj T."/>
            <person name="Crozier J."/>
            <person name="Davis R.E."/>
            <person name="Shao J."/>
            <person name="Melnick R.L."/>
            <person name="Pereira G.A.G."/>
            <person name="Bailey B.A."/>
        </authorList>
    </citation>
    <scope>NUCLEOTIDE SEQUENCE [LARGE SCALE GENOMIC DNA]</scope>
    <source>
        <strain evidence="2 3">MCA 2997</strain>
    </source>
</reference>
<sequence length="320" mass="34924">MPPAPGTRHLPLADWNILLDVHQSPLRTMSSLTIPDLHLLCRSHLSSSPQTTSTNPDHLQVPSHKHPPTPPPADVHLNQSPEPNDSASNLAQTLRTFPSPLENSSTEPLPHPLASLVQSIQQMTLQPPGVPETGLPQMTNGTPPPGLSDHRPQNFPNENNAVDETTSPESPRSSLPTNQVSMTDFLNAISVANQATIHRTVKITSAQSATHSTLIISLNIAHNYTGVNEFLSQGLPTVIHALTDLRMTTVIRPPSATSQTSHTSEEEEEEELLLHIVRITDDREPISITTPEGEERTFVLVRYVNGVTIYEAGTLNVNRE</sequence>
<protein>
    <submittedName>
        <fullName evidence="2">Uncharacterized protein</fullName>
    </submittedName>
</protein>
<gene>
    <name evidence="2" type="ORF">Moror_3869</name>
</gene>
<keyword evidence="3" id="KW-1185">Reference proteome</keyword>